<organism evidence="1">
    <name type="scientific">marine sediment metagenome</name>
    <dbReference type="NCBI Taxonomy" id="412755"/>
    <lineage>
        <taxon>unclassified sequences</taxon>
        <taxon>metagenomes</taxon>
        <taxon>ecological metagenomes</taxon>
    </lineage>
</organism>
<name>A0A0F9I1V6_9ZZZZ</name>
<sequence>MVKLIPKQNRKKGKATFRIKRSRTWDNRPLMMAITRANELGSEGKRIYKTDHTVFSNGFDKITLWWEIIAPVSKRVAWRKGKTLGK</sequence>
<reference evidence="1" key="1">
    <citation type="journal article" date="2015" name="Nature">
        <title>Complex archaea that bridge the gap between prokaryotes and eukaryotes.</title>
        <authorList>
            <person name="Spang A."/>
            <person name="Saw J.H."/>
            <person name="Jorgensen S.L."/>
            <person name="Zaremba-Niedzwiedzka K."/>
            <person name="Martijn J."/>
            <person name="Lind A.E."/>
            <person name="van Eijk R."/>
            <person name="Schleper C."/>
            <person name="Guy L."/>
            <person name="Ettema T.J."/>
        </authorList>
    </citation>
    <scope>NUCLEOTIDE SEQUENCE</scope>
</reference>
<evidence type="ECO:0000313" key="1">
    <source>
        <dbReference type="EMBL" id="KKM13689.1"/>
    </source>
</evidence>
<accession>A0A0F9I1V6</accession>
<dbReference type="EMBL" id="LAZR01015325">
    <property type="protein sequence ID" value="KKM13689.1"/>
    <property type="molecule type" value="Genomic_DNA"/>
</dbReference>
<gene>
    <name evidence="1" type="ORF">LCGC14_1713670</name>
</gene>
<proteinExistence type="predicted"/>
<comment type="caution">
    <text evidence="1">The sequence shown here is derived from an EMBL/GenBank/DDBJ whole genome shotgun (WGS) entry which is preliminary data.</text>
</comment>
<protein>
    <submittedName>
        <fullName evidence="1">Uncharacterized protein</fullName>
    </submittedName>
</protein>
<dbReference type="AlphaFoldDB" id="A0A0F9I1V6"/>